<name>A0A813FNJ0_POLGL</name>
<evidence type="ECO:0000313" key="2">
    <source>
        <dbReference type="EMBL" id="CAE8614989.1"/>
    </source>
</evidence>
<keyword evidence="3" id="KW-1185">Reference proteome</keyword>
<protein>
    <submittedName>
        <fullName evidence="2">Uncharacterized protein</fullName>
    </submittedName>
</protein>
<evidence type="ECO:0000256" key="1">
    <source>
        <dbReference type="SAM" id="MobiDB-lite"/>
    </source>
</evidence>
<gene>
    <name evidence="2" type="ORF">PGLA1383_LOCUS32707</name>
</gene>
<feature type="region of interest" description="Disordered" evidence="1">
    <location>
        <begin position="164"/>
        <end position="190"/>
    </location>
</feature>
<proteinExistence type="predicted"/>
<evidence type="ECO:0000313" key="3">
    <source>
        <dbReference type="Proteomes" id="UP000654075"/>
    </source>
</evidence>
<dbReference type="Proteomes" id="UP000654075">
    <property type="component" value="Unassembled WGS sequence"/>
</dbReference>
<reference evidence="2" key="1">
    <citation type="submission" date="2021-02" db="EMBL/GenBank/DDBJ databases">
        <authorList>
            <person name="Dougan E. K."/>
            <person name="Rhodes N."/>
            <person name="Thang M."/>
            <person name="Chan C."/>
        </authorList>
    </citation>
    <scope>NUCLEOTIDE SEQUENCE</scope>
</reference>
<comment type="caution">
    <text evidence="2">The sequence shown here is derived from an EMBL/GenBank/DDBJ whole genome shotgun (WGS) entry which is preliminary data.</text>
</comment>
<organism evidence="2 3">
    <name type="scientific">Polarella glacialis</name>
    <name type="common">Dinoflagellate</name>
    <dbReference type="NCBI Taxonomy" id="89957"/>
    <lineage>
        <taxon>Eukaryota</taxon>
        <taxon>Sar</taxon>
        <taxon>Alveolata</taxon>
        <taxon>Dinophyceae</taxon>
        <taxon>Suessiales</taxon>
        <taxon>Suessiaceae</taxon>
        <taxon>Polarella</taxon>
    </lineage>
</organism>
<dbReference type="EMBL" id="CAJNNV010025540">
    <property type="protein sequence ID" value="CAE8614989.1"/>
    <property type="molecule type" value="Genomic_DNA"/>
</dbReference>
<sequence length="284" mass="30349">MQYSQFRSITVQFFQQAPACLDSQTARKLSGHSGRRFHPTIAGIRRCSPIETAALGNWSGGRSANIENSMPIRYHGARDLTELGVKMESISAASFVLGRALPGSQLTWARFASELRHAPDFADVVATQLAAAENPTGSTDYVDIYGLPSQLALSKPVLEVSISSESSSSSSSSSSESESDSKPKVSKSADVVANVPKSASLVPKEHGVDVQTAIQILGVCTNGKACVSHATRHTVHIRRDQVTTTCGEKIDSWPGHQDMSLLEVATSTWPLCSKPACFRGCGLK</sequence>
<dbReference type="AlphaFoldDB" id="A0A813FNJ0"/>
<accession>A0A813FNJ0</accession>
<feature type="compositionally biased region" description="Low complexity" evidence="1">
    <location>
        <begin position="164"/>
        <end position="176"/>
    </location>
</feature>